<evidence type="ECO:0000313" key="2">
    <source>
        <dbReference type="EMBL" id="CAH0014667.1"/>
    </source>
</evidence>
<comment type="caution">
    <text evidence="2">The sequence shown here is derived from an EMBL/GenBank/DDBJ whole genome shotgun (WGS) entry which is preliminary data.</text>
</comment>
<feature type="compositionally biased region" description="Polar residues" evidence="1">
    <location>
        <begin position="28"/>
        <end position="38"/>
    </location>
</feature>
<keyword evidence="3" id="KW-1185">Reference proteome</keyword>
<gene>
    <name evidence="2" type="ORF">CRHIZ90672A_00011671</name>
</gene>
<accession>A0A9N9V300</accession>
<evidence type="ECO:0000256" key="1">
    <source>
        <dbReference type="SAM" id="MobiDB-lite"/>
    </source>
</evidence>
<name>A0A9N9V300_9HYPO</name>
<organism evidence="2 3">
    <name type="scientific">Clonostachys rhizophaga</name>
    <dbReference type="NCBI Taxonomy" id="160324"/>
    <lineage>
        <taxon>Eukaryota</taxon>
        <taxon>Fungi</taxon>
        <taxon>Dikarya</taxon>
        <taxon>Ascomycota</taxon>
        <taxon>Pezizomycotina</taxon>
        <taxon>Sordariomycetes</taxon>
        <taxon>Hypocreomycetidae</taxon>
        <taxon>Hypocreales</taxon>
        <taxon>Bionectriaceae</taxon>
        <taxon>Clonostachys</taxon>
    </lineage>
</organism>
<dbReference type="EMBL" id="CABFNQ020000436">
    <property type="protein sequence ID" value="CAH0014667.1"/>
    <property type="molecule type" value="Genomic_DNA"/>
</dbReference>
<feature type="region of interest" description="Disordered" evidence="1">
    <location>
        <begin position="27"/>
        <end position="46"/>
    </location>
</feature>
<reference evidence="2" key="1">
    <citation type="submission" date="2021-10" db="EMBL/GenBank/DDBJ databases">
        <authorList>
            <person name="Piombo E."/>
        </authorList>
    </citation>
    <scope>NUCLEOTIDE SEQUENCE</scope>
</reference>
<proteinExistence type="predicted"/>
<evidence type="ECO:0000313" key="3">
    <source>
        <dbReference type="Proteomes" id="UP000696573"/>
    </source>
</evidence>
<protein>
    <submittedName>
        <fullName evidence="2">Uncharacterized protein</fullName>
    </submittedName>
</protein>
<sequence>MARCFLVGMFENRHRNSPVQWIGDEKVYSSSSPGNQATGGPPRYSAKPQHLVSTSVVGIADFKLHTPQVADSLGVRGGIGAIGGQRRLWTASSALLMAYADVEEQ</sequence>
<dbReference type="OrthoDB" id="10421088at2759"/>
<dbReference type="AlphaFoldDB" id="A0A9N9V300"/>
<dbReference type="Proteomes" id="UP000696573">
    <property type="component" value="Unassembled WGS sequence"/>
</dbReference>